<organism evidence="4 5">
    <name type="scientific">Algoriphagus lacus</name>
    <dbReference type="NCBI Taxonomy" id="2056311"/>
    <lineage>
        <taxon>Bacteria</taxon>
        <taxon>Pseudomonadati</taxon>
        <taxon>Bacteroidota</taxon>
        <taxon>Cytophagia</taxon>
        <taxon>Cytophagales</taxon>
        <taxon>Cyclobacteriaceae</taxon>
        <taxon>Algoriphagus</taxon>
    </lineage>
</organism>
<dbReference type="Gene3D" id="1.20.120.450">
    <property type="entry name" value="dinb family like domain"/>
    <property type="match status" value="1"/>
</dbReference>
<dbReference type="Pfam" id="PF05163">
    <property type="entry name" value="DinB"/>
    <property type="match status" value="1"/>
</dbReference>
<dbReference type="RefSeq" id="WP_119478304.1">
    <property type="nucleotide sequence ID" value="NZ_QXML01000006.1"/>
</dbReference>
<comment type="caution">
    <text evidence="4">The sequence shown here is derived from an EMBL/GenBank/DDBJ whole genome shotgun (WGS) entry which is preliminary data.</text>
</comment>
<gene>
    <name evidence="4" type="ORF">D0X99_13195</name>
</gene>
<feature type="binding site" evidence="3">
    <location>
        <position position="137"/>
    </location>
    <ligand>
        <name>a divalent metal cation</name>
        <dbReference type="ChEBI" id="CHEBI:60240"/>
    </ligand>
</feature>
<keyword evidence="2 3" id="KW-0479">Metal-binding</keyword>
<keyword evidence="5" id="KW-1185">Reference proteome</keyword>
<protein>
    <submittedName>
        <fullName evidence="4">DinB family protein</fullName>
    </submittedName>
</protein>
<dbReference type="GO" id="GO:0046872">
    <property type="term" value="F:metal ion binding"/>
    <property type="evidence" value="ECO:0007669"/>
    <property type="project" value="UniProtKB-KW"/>
</dbReference>
<dbReference type="EMBL" id="QXML01000006">
    <property type="protein sequence ID" value="RIW14506.1"/>
    <property type="molecule type" value="Genomic_DNA"/>
</dbReference>
<dbReference type="InterPro" id="IPR007837">
    <property type="entry name" value="DinB"/>
</dbReference>
<evidence type="ECO:0000313" key="5">
    <source>
        <dbReference type="Proteomes" id="UP000283522"/>
    </source>
</evidence>
<accession>A0A418PQC8</accession>
<dbReference type="AlphaFoldDB" id="A0A418PQC8"/>
<dbReference type="InterPro" id="IPR034660">
    <property type="entry name" value="DinB/YfiT-like"/>
</dbReference>
<name>A0A418PQC8_9BACT</name>
<dbReference type="OrthoDB" id="9799598at2"/>
<dbReference type="SUPFAM" id="SSF109854">
    <property type="entry name" value="DinB/YfiT-like putative metalloenzymes"/>
    <property type="match status" value="1"/>
</dbReference>
<reference evidence="4 5" key="1">
    <citation type="submission" date="2018-09" db="EMBL/GenBank/DDBJ databases">
        <authorList>
            <person name="Wang X."/>
            <person name="Du Z."/>
        </authorList>
    </citation>
    <scope>NUCLEOTIDE SEQUENCE [LARGE SCALE GENOMIC DNA]</scope>
    <source>
        <strain evidence="4 5">N3</strain>
    </source>
</reference>
<comment type="similarity">
    <text evidence="1">Belongs to the DinB family.</text>
</comment>
<feature type="binding site" evidence="3">
    <location>
        <position position="141"/>
    </location>
    <ligand>
        <name>a divalent metal cation</name>
        <dbReference type="ChEBI" id="CHEBI:60240"/>
    </ligand>
</feature>
<dbReference type="Proteomes" id="UP000283522">
    <property type="component" value="Unassembled WGS sequence"/>
</dbReference>
<evidence type="ECO:0000256" key="2">
    <source>
        <dbReference type="ARBA" id="ARBA00022723"/>
    </source>
</evidence>
<evidence type="ECO:0000256" key="1">
    <source>
        <dbReference type="ARBA" id="ARBA00008635"/>
    </source>
</evidence>
<evidence type="ECO:0000256" key="3">
    <source>
        <dbReference type="PIRSR" id="PIRSR607837-1"/>
    </source>
</evidence>
<proteinExistence type="inferred from homology"/>
<sequence length="169" mass="19856">MEHQLLEILKKSIRDQFGASIDMLENAVQTCPDSLWEKEKAFSNLTYHTLFFLDYYLTLQPIGFAAPAPFQHSEFEDNPPHEIFPKPEILNYLQSCKTKLGNLLSNFTEDLAQSRWINESKTMDFSLIEILLYNLRHVQHHVGQLNRMLRQSGIEAPDWVYRGKWENKL</sequence>
<evidence type="ECO:0000313" key="4">
    <source>
        <dbReference type="EMBL" id="RIW14506.1"/>
    </source>
</evidence>